<dbReference type="Proteomes" id="UP001163846">
    <property type="component" value="Unassembled WGS sequence"/>
</dbReference>
<feature type="transmembrane region" description="Helical" evidence="1">
    <location>
        <begin position="12"/>
        <end position="30"/>
    </location>
</feature>
<dbReference type="AlphaFoldDB" id="A0AA38PGR4"/>
<accession>A0AA38PGR4</accession>
<keyword evidence="3" id="KW-1185">Reference proteome</keyword>
<keyword evidence="1" id="KW-1133">Transmembrane helix</keyword>
<sequence>MGLPIIYNIKSVIILLLAGVLGIVAVPISVDAQLPAEQQIEQRAPPQGPVTVPVFGKRLIAPHETTPTLPNKIIYTEILRIGLGPSQGLRLHPGSDSWNVEPIRSNYEPNSDIYLGKIEFDTAKLKNDFLGSNPYWLDKAPIHCPIQMPQGTQVDPSPLGNLDAVVRLMGRVRGIGRWNYEAHKKSPSDPDVRFIEAEDENGEKNFDRYHIQREKVKEPSQVADLPAGLMVSRT</sequence>
<reference evidence="2" key="1">
    <citation type="submission" date="2022-08" db="EMBL/GenBank/DDBJ databases">
        <authorList>
            <consortium name="DOE Joint Genome Institute"/>
            <person name="Min B."/>
            <person name="Riley R."/>
            <person name="Sierra-Patev S."/>
            <person name="Naranjo-Ortiz M."/>
            <person name="Looney B."/>
            <person name="Konkel Z."/>
            <person name="Slot J.C."/>
            <person name="Sakamoto Y."/>
            <person name="Steenwyk J.L."/>
            <person name="Rokas A."/>
            <person name="Carro J."/>
            <person name="Camarero S."/>
            <person name="Ferreira P."/>
            <person name="Molpeceres G."/>
            <person name="Ruiz-Duenas F.J."/>
            <person name="Serrano A."/>
            <person name="Henrissat B."/>
            <person name="Drula E."/>
            <person name="Hughes K.W."/>
            <person name="Mata J.L."/>
            <person name="Ishikawa N.K."/>
            <person name="Vargas-Isla R."/>
            <person name="Ushijima S."/>
            <person name="Smith C.A."/>
            <person name="Ahrendt S."/>
            <person name="Andreopoulos W."/>
            <person name="He G."/>
            <person name="Labutti K."/>
            <person name="Lipzen A."/>
            <person name="Ng V."/>
            <person name="Sandor L."/>
            <person name="Barry K."/>
            <person name="Martinez A.T."/>
            <person name="Xiao Y."/>
            <person name="Gibbons J.G."/>
            <person name="Terashima K."/>
            <person name="Hibbett D.S."/>
            <person name="Grigoriev I.V."/>
        </authorList>
    </citation>
    <scope>NUCLEOTIDE SEQUENCE</scope>
    <source>
        <strain evidence="2">TFB9207</strain>
    </source>
</reference>
<keyword evidence="1" id="KW-0812">Transmembrane</keyword>
<gene>
    <name evidence="2" type="ORF">F5878DRAFT_657717</name>
</gene>
<evidence type="ECO:0000313" key="3">
    <source>
        <dbReference type="Proteomes" id="UP001163846"/>
    </source>
</evidence>
<evidence type="ECO:0000256" key="1">
    <source>
        <dbReference type="SAM" id="Phobius"/>
    </source>
</evidence>
<evidence type="ECO:0000313" key="2">
    <source>
        <dbReference type="EMBL" id="KAJ3842335.1"/>
    </source>
</evidence>
<dbReference type="EMBL" id="MU806009">
    <property type="protein sequence ID" value="KAJ3842335.1"/>
    <property type="molecule type" value="Genomic_DNA"/>
</dbReference>
<protein>
    <submittedName>
        <fullName evidence="2">Uncharacterized protein</fullName>
    </submittedName>
</protein>
<keyword evidence="1" id="KW-0472">Membrane</keyword>
<comment type="caution">
    <text evidence="2">The sequence shown here is derived from an EMBL/GenBank/DDBJ whole genome shotgun (WGS) entry which is preliminary data.</text>
</comment>
<organism evidence="2 3">
    <name type="scientific">Lentinula raphanica</name>
    <dbReference type="NCBI Taxonomy" id="153919"/>
    <lineage>
        <taxon>Eukaryota</taxon>
        <taxon>Fungi</taxon>
        <taxon>Dikarya</taxon>
        <taxon>Basidiomycota</taxon>
        <taxon>Agaricomycotina</taxon>
        <taxon>Agaricomycetes</taxon>
        <taxon>Agaricomycetidae</taxon>
        <taxon>Agaricales</taxon>
        <taxon>Marasmiineae</taxon>
        <taxon>Omphalotaceae</taxon>
        <taxon>Lentinula</taxon>
    </lineage>
</organism>
<name>A0AA38PGR4_9AGAR</name>
<proteinExistence type="predicted"/>